<accession>A0A6J6QIX8</accession>
<reference evidence="1" key="1">
    <citation type="submission" date="2020-05" db="EMBL/GenBank/DDBJ databases">
        <authorList>
            <person name="Chiriac C."/>
            <person name="Salcher M."/>
            <person name="Ghai R."/>
            <person name="Kavagutti S V."/>
        </authorList>
    </citation>
    <scope>NUCLEOTIDE SEQUENCE</scope>
</reference>
<organism evidence="1">
    <name type="scientific">freshwater metagenome</name>
    <dbReference type="NCBI Taxonomy" id="449393"/>
    <lineage>
        <taxon>unclassified sequences</taxon>
        <taxon>metagenomes</taxon>
        <taxon>ecological metagenomes</taxon>
    </lineage>
</organism>
<name>A0A6J6QIX8_9ZZZZ</name>
<gene>
    <name evidence="1" type="ORF">UFOPK2683_00039</name>
</gene>
<proteinExistence type="predicted"/>
<dbReference type="EMBL" id="CAEZYK010000001">
    <property type="protein sequence ID" value="CAB4711810.1"/>
    <property type="molecule type" value="Genomic_DNA"/>
</dbReference>
<protein>
    <submittedName>
        <fullName evidence="1">Unannotated protein</fullName>
    </submittedName>
</protein>
<dbReference type="AlphaFoldDB" id="A0A6J6QIX8"/>
<evidence type="ECO:0000313" key="1">
    <source>
        <dbReference type="EMBL" id="CAB4711810.1"/>
    </source>
</evidence>
<sequence>MLFDRHIVIDWSAANAPKLGPDSIWIAEHTGARVKLDNHRTRASAMTALRSALTQGIAEKKSVLVGVDFSLGFPAGFSNFLDSSKSLEPWLCTWEFLRREITDDERNRNNRFAVASAINASAITQTKKPGPFWGVPPKQAQSSLGATKPDFPYAGLAEFRSTESALAKKPFSVWQLLGVGAVGSQSLTGIAQLATLRLDPVLAPHFCVWPFETGFTSSSGLIVVAEVWPTLVPDDLLARVDHPVKDARQVTALAQWLSTLDRSGELNSWFEVAGLTDEVRNAAVEEEGWILGAGAA</sequence>